<dbReference type="Gene3D" id="3.40.50.1110">
    <property type="entry name" value="SGNH hydrolase"/>
    <property type="match status" value="1"/>
</dbReference>
<dbReference type="PANTHER" id="PTHR37981:SF1">
    <property type="entry name" value="SGNH HYDROLASE-TYPE ESTERASE DOMAIN-CONTAINING PROTEIN"/>
    <property type="match status" value="1"/>
</dbReference>
<dbReference type="Proteomes" id="UP000241818">
    <property type="component" value="Unassembled WGS sequence"/>
</dbReference>
<dbReference type="GeneID" id="36571730"/>
<dbReference type="InterPro" id="IPR029463">
    <property type="entry name" value="Lys_MEP"/>
</dbReference>
<reference evidence="2 3" key="1">
    <citation type="journal article" date="2018" name="New Phytol.">
        <title>Comparative genomics and transcriptomics depict ericoid mycorrhizal fungi as versatile saprotrophs and plant mutualists.</title>
        <authorList>
            <person name="Martino E."/>
            <person name="Morin E."/>
            <person name="Grelet G.A."/>
            <person name="Kuo A."/>
            <person name="Kohler A."/>
            <person name="Daghino S."/>
            <person name="Barry K.W."/>
            <person name="Cichocki N."/>
            <person name="Clum A."/>
            <person name="Dockter R.B."/>
            <person name="Hainaut M."/>
            <person name="Kuo R.C."/>
            <person name="LaButti K."/>
            <person name="Lindahl B.D."/>
            <person name="Lindquist E.A."/>
            <person name="Lipzen A."/>
            <person name="Khouja H.R."/>
            <person name="Magnuson J."/>
            <person name="Murat C."/>
            <person name="Ohm R.A."/>
            <person name="Singer S.W."/>
            <person name="Spatafora J.W."/>
            <person name="Wang M."/>
            <person name="Veneault-Fourrey C."/>
            <person name="Henrissat B."/>
            <person name="Grigoriev I.V."/>
            <person name="Martin F.M."/>
            <person name="Perotto S."/>
        </authorList>
    </citation>
    <scope>NUCLEOTIDE SEQUENCE [LARGE SCALE GENOMIC DNA]</scope>
    <source>
        <strain evidence="2 3">ATCC 22711</strain>
    </source>
</reference>
<name>A0A2T3B9A1_AMORE</name>
<dbReference type="RefSeq" id="XP_024723467.1">
    <property type="nucleotide sequence ID" value="XM_024863649.1"/>
</dbReference>
<dbReference type="InterPro" id="IPR037460">
    <property type="entry name" value="SEST-like"/>
</dbReference>
<dbReference type="InterPro" id="IPR036514">
    <property type="entry name" value="SGNH_hydro_sf"/>
</dbReference>
<evidence type="ECO:0000313" key="2">
    <source>
        <dbReference type="EMBL" id="PSS23421.1"/>
    </source>
</evidence>
<dbReference type="GO" id="GO:0004222">
    <property type="term" value="F:metalloendopeptidase activity"/>
    <property type="evidence" value="ECO:0007669"/>
    <property type="project" value="InterPro"/>
</dbReference>
<dbReference type="EMBL" id="KZ679008">
    <property type="protein sequence ID" value="PSS23421.1"/>
    <property type="molecule type" value="Genomic_DNA"/>
</dbReference>
<dbReference type="GO" id="GO:0006629">
    <property type="term" value="P:lipid metabolic process"/>
    <property type="evidence" value="ECO:0007669"/>
    <property type="project" value="TreeGrafter"/>
</dbReference>
<dbReference type="Pfam" id="PF14521">
    <property type="entry name" value="Aspzincin_M35"/>
    <property type="match status" value="1"/>
</dbReference>
<protein>
    <recommendedName>
        <fullName evidence="1">Lysine-specific metallo-endopeptidase domain-containing protein</fullName>
    </recommendedName>
</protein>
<sequence length="656" mass="71160">MNFGALGGQHRADIIQVIPRTNLAYISYNKCPSGSGGDDANMGDPELPAYTPITTGCGFEVCPLAAISFPDTSCTTERQAAIILELQSTLEMAVDTEANLQRGVYFTKFFDEGSRQNEDFAANTARVYGNVATMLQGGPAYRVTATCDSSTKYCTKIGWYAHMNDNAKGKVGRVNFCEKFWTDSEIVSTDSILSTCKTTVPDLRVVQRTRSAILLHEMTHTSFAMSFGEKTRDYAYGYTFCSLLAEGEFDRSCMTSQMKGRPKVMCPDLSGNEGNCMASMSVKNADTYAFVAAGVWYSGKSVNDANIEYVEKVCSGDTLTGLTGQINSWSNPERASIATLSIGGNDVGFSSLLRYCVITPNTGPSGSANRANCVASEKKATDYMLDPGTTGLRYKLKEAYLSILRKSGHDYFHLYITSYVNFFNAATSDCADTTFHYWWAGYKPSSDWPMNRIVYLSTDLRSELNTLVTQLNTVIAGAIVDANNEYGGSSQVHFVDLAPAFAAGHRWCENPNGEFHEPDVSRADTWLFLSAWKDTSIESAADVTDAVEAAEVATLISSGNISLPDAGSCYAALGTDPDPYAYAMCQVSISISEDPAGPEAMRYQAAQAAIASGDYNSQDIAGYLPTRQIKTFHPRSPGMVAYRDALLGVIEGVGQL</sequence>
<dbReference type="GO" id="GO:0016788">
    <property type="term" value="F:hydrolase activity, acting on ester bonds"/>
    <property type="evidence" value="ECO:0007669"/>
    <property type="project" value="InterPro"/>
</dbReference>
<accession>A0A2T3B9A1</accession>
<feature type="domain" description="Lysine-specific metallo-endopeptidase" evidence="1">
    <location>
        <begin position="101"/>
        <end position="246"/>
    </location>
</feature>
<proteinExistence type="predicted"/>
<dbReference type="OrthoDB" id="3553653at2759"/>
<dbReference type="SUPFAM" id="SSF55486">
    <property type="entry name" value="Metalloproteases ('zincins'), catalytic domain"/>
    <property type="match status" value="1"/>
</dbReference>
<keyword evidence="3" id="KW-1185">Reference proteome</keyword>
<dbReference type="InParanoid" id="A0A2T3B9A1"/>
<evidence type="ECO:0000259" key="1">
    <source>
        <dbReference type="Pfam" id="PF14521"/>
    </source>
</evidence>
<organism evidence="2 3">
    <name type="scientific">Amorphotheca resinae ATCC 22711</name>
    <dbReference type="NCBI Taxonomy" id="857342"/>
    <lineage>
        <taxon>Eukaryota</taxon>
        <taxon>Fungi</taxon>
        <taxon>Dikarya</taxon>
        <taxon>Ascomycota</taxon>
        <taxon>Pezizomycotina</taxon>
        <taxon>Leotiomycetes</taxon>
        <taxon>Helotiales</taxon>
        <taxon>Amorphothecaceae</taxon>
        <taxon>Amorphotheca</taxon>
    </lineage>
</organism>
<dbReference type="AlphaFoldDB" id="A0A2T3B9A1"/>
<dbReference type="PANTHER" id="PTHR37981">
    <property type="entry name" value="LIPASE 2"/>
    <property type="match status" value="1"/>
</dbReference>
<dbReference type="SUPFAM" id="SSF52266">
    <property type="entry name" value="SGNH hydrolase"/>
    <property type="match status" value="1"/>
</dbReference>
<evidence type="ECO:0000313" key="3">
    <source>
        <dbReference type="Proteomes" id="UP000241818"/>
    </source>
</evidence>
<gene>
    <name evidence="2" type="ORF">M430DRAFT_17345</name>
</gene>